<dbReference type="CDD" id="cd01714">
    <property type="entry name" value="ETF_beta"/>
    <property type="match status" value="1"/>
</dbReference>
<gene>
    <name evidence="6" type="ORF">UFOPK1650_00110</name>
</gene>
<dbReference type="GO" id="GO:0009055">
    <property type="term" value="F:electron transfer activity"/>
    <property type="evidence" value="ECO:0007669"/>
    <property type="project" value="InterPro"/>
</dbReference>
<dbReference type="InterPro" id="IPR014730">
    <property type="entry name" value="ETF_a/b_N"/>
</dbReference>
<protein>
    <submittedName>
        <fullName evidence="6">Unannotated protein</fullName>
    </submittedName>
</protein>
<reference evidence="6" key="1">
    <citation type="submission" date="2020-05" db="EMBL/GenBank/DDBJ databases">
        <authorList>
            <person name="Chiriac C."/>
            <person name="Salcher M."/>
            <person name="Ghai R."/>
            <person name="Kavagutti S V."/>
        </authorList>
    </citation>
    <scope>NUCLEOTIDE SEQUENCE</scope>
</reference>
<keyword evidence="2" id="KW-0813">Transport</keyword>
<dbReference type="InterPro" id="IPR014729">
    <property type="entry name" value="Rossmann-like_a/b/a_fold"/>
</dbReference>
<dbReference type="InterPro" id="IPR033948">
    <property type="entry name" value="ETF_beta_N"/>
</dbReference>
<dbReference type="AlphaFoldDB" id="A0A6J6DFG9"/>
<dbReference type="GO" id="GO:0005829">
    <property type="term" value="C:cytosol"/>
    <property type="evidence" value="ECO:0007669"/>
    <property type="project" value="TreeGrafter"/>
</dbReference>
<name>A0A6J6DFG9_9ZZZZ</name>
<evidence type="ECO:0000256" key="3">
    <source>
        <dbReference type="ARBA" id="ARBA00022982"/>
    </source>
</evidence>
<proteinExistence type="inferred from homology"/>
<evidence type="ECO:0000313" key="6">
    <source>
        <dbReference type="EMBL" id="CAB4560128.1"/>
    </source>
</evidence>
<dbReference type="PANTHER" id="PTHR21294:SF8">
    <property type="entry name" value="ELECTRON TRANSFER FLAVOPROTEIN SUBUNIT BETA"/>
    <property type="match status" value="1"/>
</dbReference>
<dbReference type="InterPro" id="IPR012255">
    <property type="entry name" value="ETF_b"/>
</dbReference>
<dbReference type="Gene3D" id="3.40.50.620">
    <property type="entry name" value="HUPs"/>
    <property type="match status" value="1"/>
</dbReference>
<comment type="similarity">
    <text evidence="1">Belongs to the ETF beta-subunit/FixA family.</text>
</comment>
<evidence type="ECO:0000259" key="5">
    <source>
        <dbReference type="SMART" id="SM00893"/>
    </source>
</evidence>
<sequence length="264" mass="28228">MKIAVCVKQVPDSWAEKKMVDGRLDRESVDAVLNDLDEYAIEEVLRIVEPLNEAAGSELHTVTLISMGPDRASEALRKGLSMGAHDAILVSDPLLAGSDALATSRVLAKVIADGGFDLVFCGTESTDARMSVIPAMLAERLGWAHLTFAGAVRAGDGSVEIDRMTEFGIETMAASFPAVVSVIEKINEPRYPSFKGIMAAKKKTIETKSLADIGIETSLVGASASWSKVENSSPRPPRDKGVKIEDSGDGGNKLVEFLLEKRVV</sequence>
<dbReference type="EMBL" id="CAEZTJ010000006">
    <property type="protein sequence ID" value="CAB4560128.1"/>
    <property type="molecule type" value="Genomic_DNA"/>
</dbReference>
<dbReference type="Pfam" id="PF01012">
    <property type="entry name" value="ETF"/>
    <property type="match status" value="1"/>
</dbReference>
<dbReference type="SMART" id="SM00893">
    <property type="entry name" value="ETF"/>
    <property type="match status" value="1"/>
</dbReference>
<dbReference type="PIRSF" id="PIRSF000090">
    <property type="entry name" value="Beta-ETF"/>
    <property type="match status" value="1"/>
</dbReference>
<accession>A0A6J6DFG9</accession>
<dbReference type="SUPFAM" id="SSF52402">
    <property type="entry name" value="Adenine nucleotide alpha hydrolases-like"/>
    <property type="match status" value="1"/>
</dbReference>
<keyword evidence="3" id="KW-0249">Electron transport</keyword>
<feature type="compositionally biased region" description="Basic and acidic residues" evidence="4">
    <location>
        <begin position="236"/>
        <end position="246"/>
    </location>
</feature>
<organism evidence="6">
    <name type="scientific">freshwater metagenome</name>
    <dbReference type="NCBI Taxonomy" id="449393"/>
    <lineage>
        <taxon>unclassified sequences</taxon>
        <taxon>metagenomes</taxon>
        <taxon>ecological metagenomes</taxon>
    </lineage>
</organism>
<dbReference type="PANTHER" id="PTHR21294">
    <property type="entry name" value="ELECTRON TRANSFER FLAVOPROTEIN BETA-SUBUNIT"/>
    <property type="match status" value="1"/>
</dbReference>
<evidence type="ECO:0000256" key="1">
    <source>
        <dbReference type="ARBA" id="ARBA00007557"/>
    </source>
</evidence>
<feature type="region of interest" description="Disordered" evidence="4">
    <location>
        <begin position="226"/>
        <end position="250"/>
    </location>
</feature>
<feature type="domain" description="Electron transfer flavoprotein alpha/beta-subunit N-terminal" evidence="5">
    <location>
        <begin position="21"/>
        <end position="217"/>
    </location>
</feature>
<evidence type="ECO:0000256" key="2">
    <source>
        <dbReference type="ARBA" id="ARBA00022448"/>
    </source>
</evidence>
<evidence type="ECO:0000256" key="4">
    <source>
        <dbReference type="SAM" id="MobiDB-lite"/>
    </source>
</evidence>